<dbReference type="PROSITE" id="PS00041">
    <property type="entry name" value="HTH_ARAC_FAMILY_1"/>
    <property type="match status" value="1"/>
</dbReference>
<dbReference type="PANTHER" id="PTHR43280:SF10">
    <property type="entry name" value="REGULATORY PROTEIN POCR"/>
    <property type="match status" value="1"/>
</dbReference>
<protein>
    <submittedName>
        <fullName evidence="6">AraC family transcriptional regulator</fullName>
    </submittedName>
</protein>
<dbReference type="SMART" id="SM00342">
    <property type="entry name" value="HTH_ARAC"/>
    <property type="match status" value="1"/>
</dbReference>
<keyword evidence="4" id="KW-0812">Transmembrane</keyword>
<organism evidence="6 7">
    <name type="scientific">Paenibacillus agricola</name>
    <dbReference type="NCBI Taxonomy" id="2716264"/>
    <lineage>
        <taxon>Bacteria</taxon>
        <taxon>Bacillati</taxon>
        <taxon>Bacillota</taxon>
        <taxon>Bacilli</taxon>
        <taxon>Bacillales</taxon>
        <taxon>Paenibacillaceae</taxon>
        <taxon>Paenibacillus</taxon>
    </lineage>
</organism>
<evidence type="ECO:0000256" key="2">
    <source>
        <dbReference type="ARBA" id="ARBA00023125"/>
    </source>
</evidence>
<keyword evidence="1" id="KW-0805">Transcription regulation</keyword>
<dbReference type="InterPro" id="IPR009057">
    <property type="entry name" value="Homeodomain-like_sf"/>
</dbReference>
<dbReference type="PRINTS" id="PR00032">
    <property type="entry name" value="HTHARAC"/>
</dbReference>
<comment type="caution">
    <text evidence="6">The sequence shown here is derived from an EMBL/GenBank/DDBJ whole genome shotgun (WGS) entry which is preliminary data.</text>
</comment>
<name>A0ABX0J9Z0_9BACL</name>
<dbReference type="EMBL" id="JAAOIW010000010">
    <property type="protein sequence ID" value="NHN32972.1"/>
    <property type="molecule type" value="Genomic_DNA"/>
</dbReference>
<keyword evidence="3" id="KW-0804">Transcription</keyword>
<dbReference type="RefSeq" id="WP_166153276.1">
    <property type="nucleotide sequence ID" value="NZ_JAAOIW010000010.1"/>
</dbReference>
<proteinExistence type="predicted"/>
<dbReference type="Gene3D" id="1.10.10.60">
    <property type="entry name" value="Homeodomain-like"/>
    <property type="match status" value="2"/>
</dbReference>
<dbReference type="Proteomes" id="UP001165962">
    <property type="component" value="Unassembled WGS sequence"/>
</dbReference>
<dbReference type="InterPro" id="IPR018062">
    <property type="entry name" value="HTH_AraC-typ_CS"/>
</dbReference>
<evidence type="ECO:0000259" key="5">
    <source>
        <dbReference type="PROSITE" id="PS01124"/>
    </source>
</evidence>
<dbReference type="SUPFAM" id="SSF46689">
    <property type="entry name" value="Homeodomain-like"/>
    <property type="match status" value="2"/>
</dbReference>
<evidence type="ECO:0000313" key="6">
    <source>
        <dbReference type="EMBL" id="NHN32972.1"/>
    </source>
</evidence>
<dbReference type="PANTHER" id="PTHR43280">
    <property type="entry name" value="ARAC-FAMILY TRANSCRIPTIONAL REGULATOR"/>
    <property type="match status" value="1"/>
</dbReference>
<keyword evidence="7" id="KW-1185">Reference proteome</keyword>
<dbReference type="PROSITE" id="PS01124">
    <property type="entry name" value="HTH_ARAC_FAMILY_2"/>
    <property type="match status" value="1"/>
</dbReference>
<dbReference type="InterPro" id="IPR020449">
    <property type="entry name" value="Tscrpt_reg_AraC-type_HTH"/>
</dbReference>
<keyword evidence="4" id="KW-0472">Membrane</keyword>
<gene>
    <name evidence="6" type="ORF">G9U52_24460</name>
</gene>
<dbReference type="InterPro" id="IPR018060">
    <property type="entry name" value="HTH_AraC"/>
</dbReference>
<evidence type="ECO:0000256" key="1">
    <source>
        <dbReference type="ARBA" id="ARBA00023015"/>
    </source>
</evidence>
<feature type="domain" description="HTH araC/xylS-type" evidence="5">
    <location>
        <begin position="678"/>
        <end position="776"/>
    </location>
</feature>
<accession>A0ABX0J9Z0</accession>
<reference evidence="6" key="1">
    <citation type="submission" date="2020-03" db="EMBL/GenBank/DDBJ databases">
        <title>Draft sequencing of Paenibacilllus sp. S3N08.</title>
        <authorList>
            <person name="Kim D.-U."/>
        </authorList>
    </citation>
    <scope>NUCLEOTIDE SEQUENCE</scope>
    <source>
        <strain evidence="6">S3N08</strain>
    </source>
</reference>
<feature type="transmembrane region" description="Helical" evidence="4">
    <location>
        <begin position="290"/>
        <end position="319"/>
    </location>
</feature>
<evidence type="ECO:0000256" key="4">
    <source>
        <dbReference type="SAM" id="Phobius"/>
    </source>
</evidence>
<evidence type="ECO:0000256" key="3">
    <source>
        <dbReference type="ARBA" id="ARBA00023163"/>
    </source>
</evidence>
<sequence>MNIKRIFGRRTTLLNRMIMLTLAVAVVPTLIVGISSYLFSASTLQNEVNRAHVQLLENTSATIDRDLQNIQDSTLQLLFHPLFGNEALQRGIKDNEFEFNMQVSQFFSTFQYNHKLILDISMYVKDNYLLSSSFGLFKITPIYDRNKLNEAMVSPKEFQWKNTVFHIRANDVAKGATFISRLPLQSLNPVGLVLVRIDEKLFQDALKHSVVYPGQTIAIVDKEGKSVASSSVSMLPPQLLDMLKLKNGSEHKLHYNWNDRDYLVTTLTSAYTGWQYIDLIPVNELNAKSAGIGVITAAVLAVVLLLALIFTFLGTTWVYRPLANLMTHMKRDSIGNEADEDEIGYVRQTWLALKDETRQLHDQLSHQLPIIQESFVMQMLQGHFMHYTQSELESLFERYDLPQQAQFGIFILTYDPSTPGKGKFSDQDRDLVIFAMKNIITDLVHANAHTFLGIAINLLNDQVAVLIWNNLAKDVGNNVEACSEPTVEWSVSVKAFVEEVRNVLANYLRLPVTAGLGATTREIRELPQAYHQAVSALYSRLVVGGEQVIDPDNNFLKKSESYRYPIELEQHYEESLKQGDLEESERMLNEFSKYVLSATNVAKVIQMSYTQLLGTTIRTMYLLGIDLDTLFKGEEPYEYLRKFQNMDDLNRWFLQKLITPIVMFVQNKTFVEHEHIIDRVIAFIQENYHLDISQDQCARSFGISRTHLSKLFKKFQQISFSDYVTQVRIEQAKKMLRETNIPVADISEKVGYLHTQNFIRVFKKNEGITPGQFREEGK</sequence>
<evidence type="ECO:0000313" key="7">
    <source>
        <dbReference type="Proteomes" id="UP001165962"/>
    </source>
</evidence>
<keyword evidence="4" id="KW-1133">Transmembrane helix</keyword>
<keyword evidence="2" id="KW-0238">DNA-binding</keyword>
<dbReference type="Pfam" id="PF12833">
    <property type="entry name" value="HTH_18"/>
    <property type="match status" value="1"/>
</dbReference>